<keyword evidence="4 13" id="KW-0894">Sodium channel</keyword>
<reference evidence="15 16" key="2">
    <citation type="journal article" date="2019" name="G3 (Bethesda)">
        <title>Hybrid Assembly of the Genome of the Entomopathogenic Nematode Steinernema carpocapsae Identifies the X-Chromosome.</title>
        <authorList>
            <person name="Serra L."/>
            <person name="Macchietto M."/>
            <person name="Macias-Munoz A."/>
            <person name="McGill C.J."/>
            <person name="Rodriguez I.M."/>
            <person name="Rodriguez B."/>
            <person name="Murad R."/>
            <person name="Mortazavi A."/>
        </authorList>
    </citation>
    <scope>NUCLEOTIDE SEQUENCE [LARGE SCALE GENOMIC DNA]</scope>
    <source>
        <strain evidence="15 16">ALL</strain>
    </source>
</reference>
<keyword evidence="7" id="KW-0915">Sodium</keyword>
<dbReference type="AlphaFoldDB" id="A0A4U5PAX8"/>
<feature type="transmembrane region" description="Helical" evidence="14">
    <location>
        <begin position="85"/>
        <end position="116"/>
    </location>
</feature>
<evidence type="ECO:0000256" key="1">
    <source>
        <dbReference type="ARBA" id="ARBA00004141"/>
    </source>
</evidence>
<evidence type="ECO:0000256" key="9">
    <source>
        <dbReference type="ARBA" id="ARBA00023136"/>
    </source>
</evidence>
<organism evidence="15 16">
    <name type="scientific">Steinernema carpocapsae</name>
    <name type="common">Entomopathogenic nematode</name>
    <dbReference type="NCBI Taxonomy" id="34508"/>
    <lineage>
        <taxon>Eukaryota</taxon>
        <taxon>Metazoa</taxon>
        <taxon>Ecdysozoa</taxon>
        <taxon>Nematoda</taxon>
        <taxon>Chromadorea</taxon>
        <taxon>Rhabditida</taxon>
        <taxon>Tylenchina</taxon>
        <taxon>Panagrolaimomorpha</taxon>
        <taxon>Strongyloidoidea</taxon>
        <taxon>Steinernematidae</taxon>
        <taxon>Steinernema</taxon>
    </lineage>
</organism>
<comment type="subcellular location">
    <subcellularLocation>
        <location evidence="1">Membrane</location>
        <topology evidence="1">Multi-pass membrane protein</topology>
    </subcellularLocation>
</comment>
<keyword evidence="12 13" id="KW-0407">Ion channel</keyword>
<keyword evidence="5 13" id="KW-0812">Transmembrane</keyword>
<evidence type="ECO:0000256" key="6">
    <source>
        <dbReference type="ARBA" id="ARBA00022989"/>
    </source>
</evidence>
<keyword evidence="6 14" id="KW-1133">Transmembrane helix</keyword>
<dbReference type="Pfam" id="PF00858">
    <property type="entry name" value="ASC"/>
    <property type="match status" value="1"/>
</dbReference>
<name>A0A4U5PAX8_STECR</name>
<evidence type="ECO:0000313" key="16">
    <source>
        <dbReference type="Proteomes" id="UP000298663"/>
    </source>
</evidence>
<protein>
    <submittedName>
        <fullName evidence="15">Uncharacterized protein</fullName>
    </submittedName>
</protein>
<reference evidence="15 16" key="1">
    <citation type="journal article" date="2015" name="Genome Biol.">
        <title>Comparative genomics of Steinernema reveals deeply conserved gene regulatory networks.</title>
        <authorList>
            <person name="Dillman A.R."/>
            <person name="Macchietto M."/>
            <person name="Porter C.F."/>
            <person name="Rogers A."/>
            <person name="Williams B."/>
            <person name="Antoshechkin I."/>
            <person name="Lee M.M."/>
            <person name="Goodwin Z."/>
            <person name="Lu X."/>
            <person name="Lewis E.E."/>
            <person name="Goodrich-Blair H."/>
            <person name="Stock S.P."/>
            <person name="Adams B.J."/>
            <person name="Sternberg P.W."/>
            <person name="Mortazavi A."/>
        </authorList>
    </citation>
    <scope>NUCLEOTIDE SEQUENCE [LARGE SCALE GENOMIC DNA]</scope>
    <source>
        <strain evidence="15 16">ALL</strain>
    </source>
</reference>
<evidence type="ECO:0000256" key="2">
    <source>
        <dbReference type="ARBA" id="ARBA00007193"/>
    </source>
</evidence>
<dbReference type="Gene3D" id="1.10.287.770">
    <property type="entry name" value="YojJ-like"/>
    <property type="match status" value="1"/>
</dbReference>
<dbReference type="GO" id="GO:0005272">
    <property type="term" value="F:sodium channel activity"/>
    <property type="evidence" value="ECO:0007669"/>
    <property type="project" value="UniProtKB-KW"/>
</dbReference>
<dbReference type="InterPro" id="IPR001873">
    <property type="entry name" value="ENaC"/>
</dbReference>
<evidence type="ECO:0000256" key="11">
    <source>
        <dbReference type="ARBA" id="ARBA00023201"/>
    </source>
</evidence>
<evidence type="ECO:0000256" key="8">
    <source>
        <dbReference type="ARBA" id="ARBA00023065"/>
    </source>
</evidence>
<keyword evidence="16" id="KW-1185">Reference proteome</keyword>
<evidence type="ECO:0000256" key="4">
    <source>
        <dbReference type="ARBA" id="ARBA00022461"/>
    </source>
</evidence>
<comment type="caution">
    <text evidence="15">The sequence shown here is derived from an EMBL/GenBank/DDBJ whole genome shotgun (WGS) entry which is preliminary data.</text>
</comment>
<dbReference type="EMBL" id="AZBU02000002">
    <property type="protein sequence ID" value="TKR93114.1"/>
    <property type="molecule type" value="Genomic_DNA"/>
</dbReference>
<keyword evidence="10" id="KW-0325">Glycoprotein</keyword>
<keyword evidence="3 13" id="KW-0813">Transport</keyword>
<dbReference type="GO" id="GO:0016020">
    <property type="term" value="C:membrane"/>
    <property type="evidence" value="ECO:0007669"/>
    <property type="project" value="UniProtKB-SubCell"/>
</dbReference>
<evidence type="ECO:0000256" key="3">
    <source>
        <dbReference type="ARBA" id="ARBA00022448"/>
    </source>
</evidence>
<keyword evidence="8 13" id="KW-0406">Ion transport</keyword>
<dbReference type="OrthoDB" id="5800348at2759"/>
<comment type="similarity">
    <text evidence="2 13">Belongs to the amiloride-sensitive sodium channel (TC 1.A.6) family.</text>
</comment>
<evidence type="ECO:0000256" key="7">
    <source>
        <dbReference type="ARBA" id="ARBA00023053"/>
    </source>
</evidence>
<evidence type="ECO:0000256" key="5">
    <source>
        <dbReference type="ARBA" id="ARBA00022692"/>
    </source>
</evidence>
<evidence type="ECO:0000313" key="15">
    <source>
        <dbReference type="EMBL" id="TKR93114.1"/>
    </source>
</evidence>
<accession>A0A4U5PAX8</accession>
<gene>
    <name evidence="15" type="ORF">L596_007630</name>
</gene>
<evidence type="ECO:0000256" key="14">
    <source>
        <dbReference type="SAM" id="Phobius"/>
    </source>
</evidence>
<sequence>MICKLGERKCVEPVTEERGDPSNWSDCRCPLPCENGQFSVSWFQDNQCEKMINDSTLINVCFPQLIQIYFKEEPKIDENKFVSNLGALLGILMGISFFTLIEFFYLLVCLLIGLFVTKWESSE</sequence>
<keyword evidence="11 13" id="KW-0739">Sodium transport</keyword>
<dbReference type="STRING" id="34508.A0A4U5PAX8"/>
<keyword evidence="9 14" id="KW-0472">Membrane</keyword>
<evidence type="ECO:0000256" key="10">
    <source>
        <dbReference type="ARBA" id="ARBA00023180"/>
    </source>
</evidence>
<dbReference type="Proteomes" id="UP000298663">
    <property type="component" value="Unassembled WGS sequence"/>
</dbReference>
<evidence type="ECO:0000256" key="13">
    <source>
        <dbReference type="RuleBase" id="RU000679"/>
    </source>
</evidence>
<proteinExistence type="inferred from homology"/>
<evidence type="ECO:0000256" key="12">
    <source>
        <dbReference type="ARBA" id="ARBA00023303"/>
    </source>
</evidence>